<evidence type="ECO:0000313" key="7">
    <source>
        <dbReference type="EMBL" id="GGI29489.1"/>
    </source>
</evidence>
<keyword evidence="5 6" id="KW-0472">Membrane</keyword>
<name>A0A410VC65_9BRAD</name>
<feature type="transmembrane region" description="Helical" evidence="6">
    <location>
        <begin position="77"/>
        <end position="98"/>
    </location>
</feature>
<feature type="transmembrane region" description="Helical" evidence="6">
    <location>
        <begin position="5"/>
        <end position="25"/>
    </location>
</feature>
<keyword evidence="4 6" id="KW-1133">Transmembrane helix</keyword>
<reference evidence="8 9" key="2">
    <citation type="submission" date="2018-06" db="EMBL/GenBank/DDBJ databases">
        <title>Comparative genomics of rhizobia nodulating Arachis hypogaea in China.</title>
        <authorList>
            <person name="Li Y."/>
        </authorList>
    </citation>
    <scope>NUCLEOTIDE SEQUENCE [LARGE SCALE GENOMIC DNA]</scope>
    <source>
        <strain evidence="8 9">CCBAU 51658</strain>
    </source>
</reference>
<comment type="subcellular location">
    <subcellularLocation>
        <location evidence="1">Cell membrane</location>
        <topology evidence="1">Multi-pass membrane protein</topology>
    </subcellularLocation>
</comment>
<evidence type="ECO:0000256" key="3">
    <source>
        <dbReference type="ARBA" id="ARBA00022692"/>
    </source>
</evidence>
<feature type="transmembrane region" description="Helical" evidence="6">
    <location>
        <begin position="412"/>
        <end position="431"/>
    </location>
</feature>
<dbReference type="OrthoDB" id="8160032at2"/>
<evidence type="ECO:0000313" key="10">
    <source>
        <dbReference type="Proteomes" id="UP000625079"/>
    </source>
</evidence>
<evidence type="ECO:0000256" key="2">
    <source>
        <dbReference type="ARBA" id="ARBA00022475"/>
    </source>
</evidence>
<feature type="transmembrane region" description="Helical" evidence="6">
    <location>
        <begin position="104"/>
        <end position="124"/>
    </location>
</feature>
<gene>
    <name evidence="7" type="ORF">GCM10010987_54670</name>
    <name evidence="8" type="ORF">XH86_29330</name>
</gene>
<keyword evidence="3 6" id="KW-0812">Transmembrane</keyword>
<feature type="transmembrane region" description="Helical" evidence="6">
    <location>
        <begin position="136"/>
        <end position="158"/>
    </location>
</feature>
<protein>
    <recommendedName>
        <fullName evidence="11">Polysaccharide biosynthesis protein</fullName>
    </recommendedName>
</protein>
<keyword evidence="2" id="KW-1003">Cell membrane</keyword>
<organism evidence="7 10">
    <name type="scientific">Bradyrhizobium guangdongense</name>
    <dbReference type="NCBI Taxonomy" id="1325090"/>
    <lineage>
        <taxon>Bacteria</taxon>
        <taxon>Pseudomonadati</taxon>
        <taxon>Pseudomonadota</taxon>
        <taxon>Alphaproteobacteria</taxon>
        <taxon>Hyphomicrobiales</taxon>
        <taxon>Nitrobacteraceae</taxon>
        <taxon>Bradyrhizobium</taxon>
    </lineage>
</organism>
<evidence type="ECO:0000256" key="4">
    <source>
        <dbReference type="ARBA" id="ARBA00022989"/>
    </source>
</evidence>
<keyword evidence="9" id="KW-1185">Reference proteome</keyword>
<feature type="transmembrane region" description="Helical" evidence="6">
    <location>
        <begin position="356"/>
        <end position="376"/>
    </location>
</feature>
<dbReference type="GO" id="GO:0005886">
    <property type="term" value="C:plasma membrane"/>
    <property type="evidence" value="ECO:0007669"/>
    <property type="project" value="UniProtKB-SubCell"/>
</dbReference>
<feature type="transmembrane region" description="Helical" evidence="6">
    <location>
        <begin position="284"/>
        <end position="306"/>
    </location>
</feature>
<accession>A0A410VC65</accession>
<dbReference type="EMBL" id="CP030057">
    <property type="protein sequence ID" value="QOZ62387.1"/>
    <property type="molecule type" value="Genomic_DNA"/>
</dbReference>
<feature type="transmembrane region" description="Helical" evidence="6">
    <location>
        <begin position="45"/>
        <end position="65"/>
    </location>
</feature>
<feature type="transmembrane region" description="Helical" evidence="6">
    <location>
        <begin position="164"/>
        <end position="182"/>
    </location>
</feature>
<dbReference type="RefSeq" id="WP_128967966.1">
    <property type="nucleotide sequence ID" value="NZ_BMHC01000015.1"/>
</dbReference>
<dbReference type="Proteomes" id="UP000593880">
    <property type="component" value="Chromosome"/>
</dbReference>
<dbReference type="AlphaFoldDB" id="A0A410VC65"/>
<dbReference type="PANTHER" id="PTHR30250:SF11">
    <property type="entry name" value="O-ANTIGEN TRANSPORTER-RELATED"/>
    <property type="match status" value="1"/>
</dbReference>
<evidence type="ECO:0008006" key="11">
    <source>
        <dbReference type="Google" id="ProtNLM"/>
    </source>
</evidence>
<reference evidence="7" key="3">
    <citation type="submission" date="2022-12" db="EMBL/GenBank/DDBJ databases">
        <authorList>
            <person name="Sun Q."/>
            <person name="Zhou Y."/>
        </authorList>
    </citation>
    <scope>NUCLEOTIDE SEQUENCE</scope>
    <source>
        <strain evidence="7">CGMCC 1.15034</strain>
    </source>
</reference>
<feature type="transmembrane region" description="Helical" evidence="6">
    <location>
        <begin position="437"/>
        <end position="455"/>
    </location>
</feature>
<evidence type="ECO:0000313" key="8">
    <source>
        <dbReference type="EMBL" id="QOZ62387.1"/>
    </source>
</evidence>
<dbReference type="EMBL" id="BMHC01000015">
    <property type="protein sequence ID" value="GGI29489.1"/>
    <property type="molecule type" value="Genomic_DNA"/>
</dbReference>
<feature type="transmembrane region" description="Helical" evidence="6">
    <location>
        <begin position="312"/>
        <end position="335"/>
    </location>
</feature>
<evidence type="ECO:0000256" key="6">
    <source>
        <dbReference type="SAM" id="Phobius"/>
    </source>
</evidence>
<dbReference type="InterPro" id="IPR050833">
    <property type="entry name" value="Poly_Biosynth_Transport"/>
</dbReference>
<proteinExistence type="predicted"/>
<sequence>MTRLFALVGVVYQSAAAIILIFLLGRVLSPLAYAKFSLTLASSQLLSVLMFEWLQLAGVRFLAAAREEDAARLRSSLFAAALASAIVLLVIGGLAAAVVTPISASVGLTGLALAVAQGATDLHFMVVRVSNRLGAAAFLLILRATLMVGGATAGAWLYGTANAALVGMLAAQIASLFAGQLLHPHVLRSVARPALLEDWSGFARYGMLAAGASVLHLSVPVSIRFVVVSALGDAAPAVTAGFSMAIDLLQRPFAVLVAAIHTVNYPEVVHQFERGSANDARAAVAHLLDFIMCATMVMLGGLVGFLPDAGQLFVPPSILASFLQTSTAATCFYFMHCHLQSTLAIVPHLTKSAMRLVVVALCQLLLVLAVAVPTQAMTAAPTHVLISAIVATGVVIVLASGPMLRFGAAPRWGLVAASVAAGAFIATFSAISSPSVVWLMLKIAIAAAIVALLAWKGRFLEAASASRAVV</sequence>
<evidence type="ECO:0000313" key="9">
    <source>
        <dbReference type="Proteomes" id="UP000593880"/>
    </source>
</evidence>
<evidence type="ECO:0000256" key="5">
    <source>
        <dbReference type="ARBA" id="ARBA00023136"/>
    </source>
</evidence>
<dbReference type="PANTHER" id="PTHR30250">
    <property type="entry name" value="PST FAMILY PREDICTED COLANIC ACID TRANSPORTER"/>
    <property type="match status" value="1"/>
</dbReference>
<dbReference type="Proteomes" id="UP000625079">
    <property type="component" value="Unassembled WGS sequence"/>
</dbReference>
<reference evidence="7" key="1">
    <citation type="journal article" date="2014" name="Int. J. Syst. Evol. Microbiol.">
        <title>Complete genome sequence of Corynebacterium casei LMG S-19264T (=DSM 44701T), isolated from a smear-ripened cheese.</title>
        <authorList>
            <consortium name="US DOE Joint Genome Institute (JGI-PGF)"/>
            <person name="Walter F."/>
            <person name="Albersmeier A."/>
            <person name="Kalinowski J."/>
            <person name="Ruckert C."/>
        </authorList>
    </citation>
    <scope>NUCLEOTIDE SEQUENCE</scope>
    <source>
        <strain evidence="7">CGMCC 1.15034</strain>
    </source>
</reference>
<evidence type="ECO:0000256" key="1">
    <source>
        <dbReference type="ARBA" id="ARBA00004651"/>
    </source>
</evidence>
<feature type="transmembrane region" description="Helical" evidence="6">
    <location>
        <begin position="382"/>
        <end position="400"/>
    </location>
</feature>